<organism evidence="7">
    <name type="scientific">uncultured Dysgonomonas sp</name>
    <dbReference type="NCBI Taxonomy" id="206096"/>
    <lineage>
        <taxon>Bacteria</taxon>
        <taxon>Pseudomonadati</taxon>
        <taxon>Bacteroidota</taxon>
        <taxon>Bacteroidia</taxon>
        <taxon>Bacteroidales</taxon>
        <taxon>Dysgonomonadaceae</taxon>
        <taxon>Dysgonomonas</taxon>
        <taxon>environmental samples</taxon>
    </lineage>
</organism>
<evidence type="ECO:0000259" key="6">
    <source>
        <dbReference type="Pfam" id="PF02776"/>
    </source>
</evidence>
<dbReference type="PANTHER" id="PTHR42916:SF1">
    <property type="entry name" value="PROTEIN PHYLLO, CHLOROPLASTIC"/>
    <property type="match status" value="1"/>
</dbReference>
<keyword evidence="4" id="KW-0786">Thiamine pyrophosphate</keyword>
<dbReference type="PIRSF" id="PIRSF004983">
    <property type="entry name" value="MenD"/>
    <property type="match status" value="1"/>
</dbReference>
<dbReference type="InterPro" id="IPR004433">
    <property type="entry name" value="MenaQ_synth_MenD"/>
</dbReference>
<dbReference type="GO" id="GO:0046872">
    <property type="term" value="F:metal ion binding"/>
    <property type="evidence" value="ECO:0007669"/>
    <property type="project" value="UniProtKB-KW"/>
</dbReference>
<dbReference type="PANTHER" id="PTHR42916">
    <property type="entry name" value="2-SUCCINYL-5-ENOLPYRUVYL-6-HYDROXY-3-CYCLOHEXENE-1-CARBOXYLATE SYNTHASE"/>
    <property type="match status" value="1"/>
</dbReference>
<sequence>MYTIAKNAQIVLALLKQHNIRHIVISPGATNIPIVQGVQSDPFFTCYSVVDERSAMYFAIGLYLELGVPIATSCTSAQATRNYIPGLTEAFYKHVPILAITASKHPRFTYQEYMQAPNQISLPVDTVKQTFALPYVSNQHDELHCMRLVNEAILELSHRVPGPVQLNVPMLDSEIKKISVSKLPQVRTIKRYMEWEEWDVSLKDKKIMIVIGEHRPFTEKQTAALEIFTQTHNAFVYVNHLSNYHGQYAVSANLFLASMSSNVFIQNYKPDILITIGGQTGDYPLYGKLSAGSQFDFEHWRVSEDGKVVDTYDKLTKIFECPFDLFFSRLGGKDTVQHSYYDQWKELEMSISIPEDLPFSNAYLAQQLHNEIPKNSFLNFAILNSLRVWSFFSLDSSITCYSNVAAFGIDGCMSVLLGQSVSTDRLCFMVIGDLSFFYDMNSLGIRHLKNNIRILLVNNGCGVEFKLSEIEGTDANPYIAAVGHYNNAKGWTEANGFKYLSARNKHEFIQLKDKFINESDQSIVFEIFTTAEDESKVLKSIIANNKQEDGPKALLRKVIGEKGIDILKSILKK</sequence>
<dbReference type="Gene3D" id="3.40.50.1220">
    <property type="entry name" value="TPP-binding domain"/>
    <property type="match status" value="1"/>
</dbReference>
<dbReference type="GO" id="GO:0030976">
    <property type="term" value="F:thiamine pyrophosphate binding"/>
    <property type="evidence" value="ECO:0007669"/>
    <property type="project" value="InterPro"/>
</dbReference>
<dbReference type="InterPro" id="IPR029061">
    <property type="entry name" value="THDP-binding"/>
</dbReference>
<feature type="domain" description="Thiamine pyrophosphate enzyme N-terminal TPP-binding" evidence="6">
    <location>
        <begin position="8"/>
        <end position="121"/>
    </location>
</feature>
<evidence type="ECO:0000256" key="1">
    <source>
        <dbReference type="ARBA" id="ARBA00022679"/>
    </source>
</evidence>
<dbReference type="SUPFAM" id="SSF52518">
    <property type="entry name" value="Thiamin diphosphate-binding fold (THDP-binding)"/>
    <property type="match status" value="2"/>
</dbReference>
<dbReference type="Gene3D" id="3.40.50.970">
    <property type="match status" value="2"/>
</dbReference>
<protein>
    <recommendedName>
        <fullName evidence="6">Thiamine pyrophosphate enzyme N-terminal TPP-binding domain-containing protein</fullName>
    </recommendedName>
</protein>
<dbReference type="EMBL" id="FLUM01000001">
    <property type="protein sequence ID" value="SBV95761.1"/>
    <property type="molecule type" value="Genomic_DNA"/>
</dbReference>
<keyword evidence="1" id="KW-0808">Transferase</keyword>
<evidence type="ECO:0000256" key="3">
    <source>
        <dbReference type="ARBA" id="ARBA00022842"/>
    </source>
</evidence>
<keyword evidence="5" id="KW-0464">Manganese</keyword>
<reference evidence="7" key="1">
    <citation type="submission" date="2016-04" db="EMBL/GenBank/DDBJ databases">
        <authorList>
            <person name="Evans L.H."/>
            <person name="Alamgir A."/>
            <person name="Owens N."/>
            <person name="Weber N.D."/>
            <person name="Virtaneva K."/>
            <person name="Barbian K."/>
            <person name="Babar A."/>
            <person name="Rosenke K."/>
        </authorList>
    </citation>
    <scope>NUCLEOTIDE SEQUENCE</scope>
    <source>
        <strain evidence="7">86-1</strain>
    </source>
</reference>
<dbReference type="InterPro" id="IPR012001">
    <property type="entry name" value="Thiamin_PyroP_enz_TPP-bd_dom"/>
</dbReference>
<evidence type="ECO:0000313" key="7">
    <source>
        <dbReference type="EMBL" id="SBV95761.1"/>
    </source>
</evidence>
<dbReference type="RefSeq" id="WP_296939460.1">
    <property type="nucleotide sequence ID" value="NZ_LT599032.1"/>
</dbReference>
<dbReference type="Pfam" id="PF02776">
    <property type="entry name" value="TPP_enzyme_N"/>
    <property type="match status" value="1"/>
</dbReference>
<gene>
    <name evidence="7" type="ORF">KL86DYS1_11477</name>
</gene>
<accession>A0A212J8K8</accession>
<dbReference type="GO" id="GO:0070204">
    <property type="term" value="F:2-succinyl-5-enolpyruvyl-6-hydroxy-3-cyclohexene-1-carboxylic-acid synthase activity"/>
    <property type="evidence" value="ECO:0007669"/>
    <property type="project" value="InterPro"/>
</dbReference>
<evidence type="ECO:0000256" key="4">
    <source>
        <dbReference type="ARBA" id="ARBA00023052"/>
    </source>
</evidence>
<evidence type="ECO:0000256" key="5">
    <source>
        <dbReference type="ARBA" id="ARBA00023211"/>
    </source>
</evidence>
<evidence type="ECO:0000256" key="2">
    <source>
        <dbReference type="ARBA" id="ARBA00022723"/>
    </source>
</evidence>
<keyword evidence="2" id="KW-0479">Metal-binding</keyword>
<name>A0A212J8K8_9BACT</name>
<proteinExistence type="predicted"/>
<dbReference type="CDD" id="cd07037">
    <property type="entry name" value="TPP_PYR_MenD"/>
    <property type="match status" value="1"/>
</dbReference>
<dbReference type="AlphaFoldDB" id="A0A212J8K8"/>
<keyword evidence="3" id="KW-0460">Magnesium</keyword>
<dbReference type="GO" id="GO:0009234">
    <property type="term" value="P:menaquinone biosynthetic process"/>
    <property type="evidence" value="ECO:0007669"/>
    <property type="project" value="InterPro"/>
</dbReference>